<organism evidence="14 15">
    <name type="scientific">Candidatus Magasanikbacteria bacterium GW2011_GWC2_45_8</name>
    <dbReference type="NCBI Taxonomy" id="1619050"/>
    <lineage>
        <taxon>Bacteria</taxon>
        <taxon>Candidatus Magasanikiibacteriota</taxon>
    </lineage>
</organism>
<dbReference type="Gene3D" id="1.10.20.140">
    <property type="match status" value="1"/>
</dbReference>
<dbReference type="AlphaFoldDB" id="A0A0G1N1E1"/>
<evidence type="ECO:0000256" key="5">
    <source>
        <dbReference type="ARBA" id="ARBA00022694"/>
    </source>
</evidence>
<evidence type="ECO:0000256" key="4">
    <source>
        <dbReference type="ARBA" id="ARBA00022679"/>
    </source>
</evidence>
<gene>
    <name evidence="10" type="primary">miaA</name>
    <name evidence="14" type="ORF">UX20_C0001G0006</name>
</gene>
<evidence type="ECO:0000256" key="7">
    <source>
        <dbReference type="ARBA" id="ARBA00022840"/>
    </source>
</evidence>
<evidence type="ECO:0000313" key="15">
    <source>
        <dbReference type="Proteomes" id="UP000034911"/>
    </source>
</evidence>
<dbReference type="InterPro" id="IPR027417">
    <property type="entry name" value="P-loop_NTPase"/>
</dbReference>
<dbReference type="STRING" id="1619050.UX20_C0001G0006"/>
<dbReference type="SUPFAM" id="SSF52540">
    <property type="entry name" value="P-loop containing nucleoside triphosphate hydrolases"/>
    <property type="match status" value="2"/>
</dbReference>
<comment type="function">
    <text evidence="2 10 12">Catalyzes the transfer of a dimethylallyl group onto the adenine at position 37 in tRNAs that read codons beginning with uridine, leading to the formation of N6-(dimethylallyl)adenosine (i(6)A).</text>
</comment>
<comment type="similarity">
    <text evidence="3 10 13">Belongs to the IPP transferase family.</text>
</comment>
<dbReference type="InterPro" id="IPR018022">
    <property type="entry name" value="IPT"/>
</dbReference>
<keyword evidence="4 10" id="KW-0808">Transferase</keyword>
<dbReference type="Pfam" id="PF01715">
    <property type="entry name" value="IPPT"/>
    <property type="match status" value="1"/>
</dbReference>
<comment type="caution">
    <text evidence="10">Lacks conserved residue(s) required for the propagation of feature annotation.</text>
</comment>
<proteinExistence type="inferred from homology"/>
<feature type="binding site" evidence="10">
    <location>
        <begin position="16"/>
        <end position="21"/>
    </location>
    <ligand>
        <name>substrate</name>
    </ligand>
</feature>
<dbReference type="GO" id="GO:0005524">
    <property type="term" value="F:ATP binding"/>
    <property type="evidence" value="ECO:0007669"/>
    <property type="project" value="UniProtKB-UniRule"/>
</dbReference>
<name>A0A0G1N1E1_9BACT</name>
<dbReference type="Gene3D" id="3.40.50.300">
    <property type="entry name" value="P-loop containing nucleotide triphosphate hydrolases"/>
    <property type="match status" value="1"/>
</dbReference>
<accession>A0A0G1N1E1</accession>
<feature type="site" description="Interaction with substrate tRNA" evidence="10">
    <location>
        <position position="133"/>
    </location>
</feature>
<evidence type="ECO:0000256" key="9">
    <source>
        <dbReference type="ARBA" id="ARBA00049563"/>
    </source>
</evidence>
<dbReference type="EMBL" id="LCLH01000001">
    <property type="protein sequence ID" value="KKU14314.1"/>
    <property type="molecule type" value="Genomic_DNA"/>
</dbReference>
<comment type="caution">
    <text evidence="14">The sequence shown here is derived from an EMBL/GenBank/DDBJ whole genome shotgun (WGS) entry which is preliminary data.</text>
</comment>
<evidence type="ECO:0000256" key="10">
    <source>
        <dbReference type="HAMAP-Rule" id="MF_00185"/>
    </source>
</evidence>
<evidence type="ECO:0000256" key="1">
    <source>
        <dbReference type="ARBA" id="ARBA00001946"/>
    </source>
</evidence>
<dbReference type="PATRIC" id="fig|1619050.3.peg.6"/>
<dbReference type="EC" id="2.5.1.75" evidence="10"/>
<dbReference type="HAMAP" id="MF_00185">
    <property type="entry name" value="IPP_trans"/>
    <property type="match status" value="1"/>
</dbReference>
<evidence type="ECO:0000256" key="11">
    <source>
        <dbReference type="RuleBase" id="RU003783"/>
    </source>
</evidence>
<keyword evidence="7 10" id="KW-0067">ATP-binding</keyword>
<keyword evidence="5 10" id="KW-0819">tRNA processing</keyword>
<evidence type="ECO:0000256" key="8">
    <source>
        <dbReference type="ARBA" id="ARBA00022842"/>
    </source>
</evidence>
<evidence type="ECO:0000256" key="12">
    <source>
        <dbReference type="RuleBase" id="RU003784"/>
    </source>
</evidence>
<reference evidence="14 15" key="1">
    <citation type="journal article" date="2015" name="Nature">
        <title>rRNA introns, odd ribosomes, and small enigmatic genomes across a large radiation of phyla.</title>
        <authorList>
            <person name="Brown C.T."/>
            <person name="Hug L.A."/>
            <person name="Thomas B.C."/>
            <person name="Sharon I."/>
            <person name="Castelle C.J."/>
            <person name="Singh A."/>
            <person name="Wilkins M.J."/>
            <person name="Williams K.H."/>
            <person name="Banfield J.F."/>
        </authorList>
    </citation>
    <scope>NUCLEOTIDE SEQUENCE [LARGE SCALE GENOMIC DNA]</scope>
</reference>
<keyword evidence="6 10" id="KW-0547">Nucleotide-binding</keyword>
<sequence>MHTQSLPKITVLLGPTASGKSAWAYLLAHAFDFEIINADSRQVYGQLQIGTAKPKGEWRAHPQTGERVYMVEDIPHYLMDVIDPAYPYTVAEWKVSVETRAREIVSRNKKVLFVGGTGLYLDALTENFEMPVRDHGNARRIELQKKPLVELVRLLREYDATSAARVDIKNQRRVLRALEVVLATGESFVAQQKKQLPQFDAFKLGVRVPMEELTHRINARVDMMTEEGFLKEVQTLLYAGYTEDAHALQSVGYRELIAHLKGEMTLDEAVQRIKIATRQYAKRQMTWFKRDKKIKWVESSEQARDVVMLHYGMPLRQGL</sequence>
<evidence type="ECO:0000313" key="14">
    <source>
        <dbReference type="EMBL" id="KKU14314.1"/>
    </source>
</evidence>
<protein>
    <recommendedName>
        <fullName evidence="10">tRNA dimethylallyltransferase</fullName>
        <ecNumber evidence="10">2.5.1.75</ecNumber>
    </recommendedName>
    <alternativeName>
        <fullName evidence="10">Dimethylallyl diphosphate:tRNA dimethylallyltransferase</fullName>
        <shortName evidence="10">DMAPP:tRNA dimethylallyltransferase</shortName>
        <shortName evidence="10">DMATase</shortName>
    </alternativeName>
    <alternativeName>
        <fullName evidence="10">Isopentenyl-diphosphate:tRNA isopentenyltransferase</fullName>
        <shortName evidence="10">IPP transferase</shortName>
        <shortName evidence="10">IPPT</shortName>
        <shortName evidence="10">IPTase</shortName>
    </alternativeName>
</protein>
<dbReference type="NCBIfam" id="TIGR00174">
    <property type="entry name" value="miaA"/>
    <property type="match status" value="1"/>
</dbReference>
<dbReference type="InterPro" id="IPR039657">
    <property type="entry name" value="Dimethylallyltransferase"/>
</dbReference>
<feature type="region of interest" description="Interaction with substrate tRNA" evidence="10">
    <location>
        <begin position="39"/>
        <end position="42"/>
    </location>
</feature>
<dbReference type="GO" id="GO:0052381">
    <property type="term" value="F:tRNA dimethylallyltransferase activity"/>
    <property type="evidence" value="ECO:0007669"/>
    <property type="project" value="UniProtKB-UniRule"/>
</dbReference>
<evidence type="ECO:0000256" key="3">
    <source>
        <dbReference type="ARBA" id="ARBA00005842"/>
    </source>
</evidence>
<evidence type="ECO:0000256" key="13">
    <source>
        <dbReference type="RuleBase" id="RU003785"/>
    </source>
</evidence>
<evidence type="ECO:0000256" key="6">
    <source>
        <dbReference type="ARBA" id="ARBA00022741"/>
    </source>
</evidence>
<dbReference type="PANTHER" id="PTHR11088:SF60">
    <property type="entry name" value="TRNA DIMETHYLALLYLTRANSFERASE"/>
    <property type="match status" value="1"/>
</dbReference>
<comment type="subunit">
    <text evidence="10">Monomer.</text>
</comment>
<comment type="catalytic activity">
    <reaction evidence="9 10 11">
        <text>adenosine(37) in tRNA + dimethylallyl diphosphate = N(6)-dimethylallyladenosine(37) in tRNA + diphosphate</text>
        <dbReference type="Rhea" id="RHEA:26482"/>
        <dbReference type="Rhea" id="RHEA-COMP:10162"/>
        <dbReference type="Rhea" id="RHEA-COMP:10375"/>
        <dbReference type="ChEBI" id="CHEBI:33019"/>
        <dbReference type="ChEBI" id="CHEBI:57623"/>
        <dbReference type="ChEBI" id="CHEBI:74411"/>
        <dbReference type="ChEBI" id="CHEBI:74415"/>
        <dbReference type="EC" id="2.5.1.75"/>
    </reaction>
</comment>
<feature type="binding site" evidence="10">
    <location>
        <begin position="14"/>
        <end position="21"/>
    </location>
    <ligand>
        <name>ATP</name>
        <dbReference type="ChEBI" id="CHEBI:30616"/>
    </ligand>
</feature>
<feature type="site" description="Interaction with substrate tRNA" evidence="10">
    <location>
        <position position="117"/>
    </location>
</feature>
<evidence type="ECO:0000256" key="2">
    <source>
        <dbReference type="ARBA" id="ARBA00003213"/>
    </source>
</evidence>
<dbReference type="GO" id="GO:0006400">
    <property type="term" value="P:tRNA modification"/>
    <property type="evidence" value="ECO:0007669"/>
    <property type="project" value="TreeGrafter"/>
</dbReference>
<dbReference type="PANTHER" id="PTHR11088">
    <property type="entry name" value="TRNA DIMETHYLALLYLTRANSFERASE"/>
    <property type="match status" value="1"/>
</dbReference>
<dbReference type="Proteomes" id="UP000034911">
    <property type="component" value="Unassembled WGS sequence"/>
</dbReference>
<comment type="cofactor">
    <cofactor evidence="1 10">
        <name>Mg(2+)</name>
        <dbReference type="ChEBI" id="CHEBI:18420"/>
    </cofactor>
</comment>
<keyword evidence="8 10" id="KW-0460">Magnesium</keyword>